<dbReference type="Proteomes" id="UP000542353">
    <property type="component" value="Unassembled WGS sequence"/>
</dbReference>
<dbReference type="Pfam" id="PF14031">
    <property type="entry name" value="D-ser_dehydrat"/>
    <property type="match status" value="1"/>
</dbReference>
<dbReference type="Pfam" id="PF01168">
    <property type="entry name" value="Ala_racemase_N"/>
    <property type="match status" value="1"/>
</dbReference>
<evidence type="ECO:0000313" key="4">
    <source>
        <dbReference type="EMBL" id="MBB5047664.1"/>
    </source>
</evidence>
<protein>
    <submittedName>
        <fullName evidence="4">D-serine deaminase-like pyridoxal phosphate-dependent protein</fullName>
    </submittedName>
</protein>
<accession>A0A7W7Z493</accession>
<dbReference type="GO" id="GO:0008721">
    <property type="term" value="F:D-serine ammonia-lyase activity"/>
    <property type="evidence" value="ECO:0007669"/>
    <property type="project" value="TreeGrafter"/>
</dbReference>
<evidence type="ECO:0000259" key="3">
    <source>
        <dbReference type="SMART" id="SM01119"/>
    </source>
</evidence>
<dbReference type="AlphaFoldDB" id="A0A7W7Z493"/>
<gene>
    <name evidence="4" type="ORF">HNR60_002421</name>
</gene>
<dbReference type="InterPro" id="IPR042208">
    <property type="entry name" value="D-ser_dehydrat-like_sf"/>
</dbReference>
<dbReference type="InterPro" id="IPR029066">
    <property type="entry name" value="PLP-binding_barrel"/>
</dbReference>
<dbReference type="InterPro" id="IPR026956">
    <property type="entry name" value="D-ser_dehydrat-like_dom"/>
</dbReference>
<sequence>MMDTDMLAPDPHTIGSHGLEDLPTPCLLLDEALLRRNVFTMKQHLAALGVGFRPHLKTAKCLEVARIAMTQPSGPAMVSTLREAEFFAEGGVRDMIYGVGIAPAKLDRVGAIRKRFGADLAVVLDSAEQADAVADWVKAHGDALPVLIEVDADGHRSGVAPNDAATLTAIGRRLIGGGADLRGVLLHAGASYGLSDPEAIAAAAEAERAAAVGAATLLRQAGLPCPVVSIGSTPTARFAKDLSGVTELRAGVFMIGDLFQAGVGSCAIDDIALSVLATVIGQQRAKGWIIVDAGWMAMSRDRGTARQAVDQGYGVVCDLAGKPYPDLIVADANQEHGIVAVRPGSQAALPELPIGAKLRILPNHACATGAQHDRYHVLDASGGVTAVWPRINGW</sequence>
<reference evidence="4 5" key="1">
    <citation type="submission" date="2020-08" db="EMBL/GenBank/DDBJ databases">
        <title>Genomic Encyclopedia of Type Strains, Phase IV (KMG-IV): sequencing the most valuable type-strain genomes for metagenomic binning, comparative biology and taxonomic classification.</title>
        <authorList>
            <person name="Goeker M."/>
        </authorList>
    </citation>
    <scope>NUCLEOTIDE SEQUENCE [LARGE SCALE GENOMIC DNA]</scope>
    <source>
        <strain evidence="4 5">DSM 12706</strain>
    </source>
</reference>
<dbReference type="PANTHER" id="PTHR28004">
    <property type="entry name" value="ZGC:162816-RELATED"/>
    <property type="match status" value="1"/>
</dbReference>
<name>A0A7W7Z493_9BRAD</name>
<feature type="domain" description="D-serine dehydratase-like" evidence="3">
    <location>
        <begin position="272"/>
        <end position="379"/>
    </location>
</feature>
<evidence type="ECO:0000256" key="1">
    <source>
        <dbReference type="ARBA" id="ARBA00005323"/>
    </source>
</evidence>
<evidence type="ECO:0000313" key="5">
    <source>
        <dbReference type="Proteomes" id="UP000542353"/>
    </source>
</evidence>
<comment type="similarity">
    <text evidence="1">Belongs to the DSD1 family.</text>
</comment>
<dbReference type="InterPro" id="IPR051466">
    <property type="entry name" value="D-amino_acid_metab_enzyme"/>
</dbReference>
<keyword evidence="2" id="KW-0456">Lyase</keyword>
<dbReference type="SMART" id="SM01119">
    <property type="entry name" value="D-ser_dehydrat"/>
    <property type="match status" value="1"/>
</dbReference>
<dbReference type="InterPro" id="IPR001608">
    <property type="entry name" value="Ala_racemase_N"/>
</dbReference>
<dbReference type="GO" id="GO:0036088">
    <property type="term" value="P:D-serine catabolic process"/>
    <property type="evidence" value="ECO:0007669"/>
    <property type="project" value="TreeGrafter"/>
</dbReference>
<dbReference type="EMBL" id="JACHIH010000013">
    <property type="protein sequence ID" value="MBB5047664.1"/>
    <property type="molecule type" value="Genomic_DNA"/>
</dbReference>
<dbReference type="Gene3D" id="2.40.37.20">
    <property type="entry name" value="D-serine dehydratase-like domain"/>
    <property type="match status" value="1"/>
</dbReference>
<comment type="caution">
    <text evidence="4">The sequence shown here is derived from an EMBL/GenBank/DDBJ whole genome shotgun (WGS) entry which is preliminary data.</text>
</comment>
<evidence type="ECO:0000256" key="2">
    <source>
        <dbReference type="ARBA" id="ARBA00023239"/>
    </source>
</evidence>
<keyword evidence="5" id="KW-1185">Reference proteome</keyword>
<dbReference type="PANTHER" id="PTHR28004:SF2">
    <property type="entry name" value="D-SERINE DEHYDRATASE"/>
    <property type="match status" value="1"/>
</dbReference>
<organism evidence="4 5">
    <name type="scientific">Rhodopseudomonas rhenobacensis</name>
    <dbReference type="NCBI Taxonomy" id="87461"/>
    <lineage>
        <taxon>Bacteria</taxon>
        <taxon>Pseudomonadati</taxon>
        <taxon>Pseudomonadota</taxon>
        <taxon>Alphaproteobacteria</taxon>
        <taxon>Hyphomicrobiales</taxon>
        <taxon>Nitrobacteraceae</taxon>
        <taxon>Rhodopseudomonas</taxon>
    </lineage>
</organism>
<dbReference type="SUPFAM" id="SSF51419">
    <property type="entry name" value="PLP-binding barrel"/>
    <property type="match status" value="1"/>
</dbReference>
<proteinExistence type="inferred from homology"/>
<dbReference type="Gene3D" id="3.20.20.10">
    <property type="entry name" value="Alanine racemase"/>
    <property type="match status" value="1"/>
</dbReference>